<comment type="caution">
    <text evidence="1">The sequence shown here is derived from an EMBL/GenBank/DDBJ whole genome shotgun (WGS) entry which is preliminary data.</text>
</comment>
<dbReference type="Proteomes" id="UP000736335">
    <property type="component" value="Unassembled WGS sequence"/>
</dbReference>
<reference evidence="1" key="2">
    <citation type="submission" date="2020-11" db="EMBL/GenBank/DDBJ databases">
        <authorList>
            <consortium name="DOE Joint Genome Institute"/>
            <person name="Kuo A."/>
            <person name="Miyauchi S."/>
            <person name="Kiss E."/>
            <person name="Drula E."/>
            <person name="Kohler A."/>
            <person name="Sanchez-Garcia M."/>
            <person name="Andreopoulos B."/>
            <person name="Barry K.W."/>
            <person name="Bonito G."/>
            <person name="Buee M."/>
            <person name="Carver A."/>
            <person name="Chen C."/>
            <person name="Cichocki N."/>
            <person name="Clum A."/>
            <person name="Culley D."/>
            <person name="Crous P.W."/>
            <person name="Fauchery L."/>
            <person name="Girlanda M."/>
            <person name="Hayes R."/>
            <person name="Keri Z."/>
            <person name="Labutti K."/>
            <person name="Lipzen A."/>
            <person name="Lombard V."/>
            <person name="Magnuson J."/>
            <person name="Maillard F."/>
            <person name="Morin E."/>
            <person name="Murat C."/>
            <person name="Nolan M."/>
            <person name="Ohm R."/>
            <person name="Pangilinan J."/>
            <person name="Pereira M."/>
            <person name="Perotto S."/>
            <person name="Peter M."/>
            <person name="Riley R."/>
            <person name="Sitrit Y."/>
            <person name="Stielow B."/>
            <person name="Szollosi G."/>
            <person name="Zifcakova L."/>
            <person name="Stursova M."/>
            <person name="Spatafora J.W."/>
            <person name="Tedersoo L."/>
            <person name="Vaario L.-M."/>
            <person name="Yamada A."/>
            <person name="Yan M."/>
            <person name="Wang P."/>
            <person name="Xu J."/>
            <person name="Bruns T."/>
            <person name="Baldrian P."/>
            <person name="Vilgalys R."/>
            <person name="Henrissat B."/>
            <person name="Grigoriev I.V."/>
            <person name="Hibbett D."/>
            <person name="Nagy L.G."/>
            <person name="Martin F.M."/>
        </authorList>
    </citation>
    <scope>NUCLEOTIDE SEQUENCE</scope>
    <source>
        <strain evidence="1">UH-Tt-Lm1</strain>
    </source>
</reference>
<evidence type="ECO:0000313" key="2">
    <source>
        <dbReference type="Proteomes" id="UP000736335"/>
    </source>
</evidence>
<keyword evidence="2" id="KW-1185">Reference proteome</keyword>
<reference evidence="1" key="1">
    <citation type="journal article" date="2020" name="Nat. Commun.">
        <title>Large-scale genome sequencing of mycorrhizal fungi provides insights into the early evolution of symbiotic traits.</title>
        <authorList>
            <person name="Miyauchi S."/>
            <person name="Kiss E."/>
            <person name="Kuo A."/>
            <person name="Drula E."/>
            <person name="Kohler A."/>
            <person name="Sanchez-Garcia M."/>
            <person name="Morin E."/>
            <person name="Andreopoulos B."/>
            <person name="Barry K.W."/>
            <person name="Bonito G."/>
            <person name="Buee M."/>
            <person name="Carver A."/>
            <person name="Chen C."/>
            <person name="Cichocki N."/>
            <person name="Clum A."/>
            <person name="Culley D."/>
            <person name="Crous P.W."/>
            <person name="Fauchery L."/>
            <person name="Girlanda M."/>
            <person name="Hayes R.D."/>
            <person name="Keri Z."/>
            <person name="LaButti K."/>
            <person name="Lipzen A."/>
            <person name="Lombard V."/>
            <person name="Magnuson J."/>
            <person name="Maillard F."/>
            <person name="Murat C."/>
            <person name="Nolan M."/>
            <person name="Ohm R.A."/>
            <person name="Pangilinan J."/>
            <person name="Pereira M.F."/>
            <person name="Perotto S."/>
            <person name="Peter M."/>
            <person name="Pfister S."/>
            <person name="Riley R."/>
            <person name="Sitrit Y."/>
            <person name="Stielow J.B."/>
            <person name="Szollosi G."/>
            <person name="Zifcakova L."/>
            <person name="Stursova M."/>
            <person name="Spatafora J.W."/>
            <person name="Tedersoo L."/>
            <person name="Vaario L.M."/>
            <person name="Yamada A."/>
            <person name="Yan M."/>
            <person name="Wang P."/>
            <person name="Xu J."/>
            <person name="Bruns T."/>
            <person name="Baldrian P."/>
            <person name="Vilgalys R."/>
            <person name="Dunand C."/>
            <person name="Henrissat B."/>
            <person name="Grigoriev I.V."/>
            <person name="Hibbett D."/>
            <person name="Nagy L.G."/>
            <person name="Martin F.M."/>
        </authorList>
    </citation>
    <scope>NUCLEOTIDE SEQUENCE</scope>
    <source>
        <strain evidence="1">UH-Tt-Lm1</strain>
    </source>
</reference>
<dbReference type="AlphaFoldDB" id="A0A9P6HAV0"/>
<dbReference type="OrthoDB" id="348201at2759"/>
<protein>
    <submittedName>
        <fullName evidence="1">Uncharacterized protein</fullName>
    </submittedName>
</protein>
<accession>A0A9P6HAV0</accession>
<proteinExistence type="predicted"/>
<evidence type="ECO:0000313" key="1">
    <source>
        <dbReference type="EMBL" id="KAF9783132.1"/>
    </source>
</evidence>
<dbReference type="EMBL" id="WIUZ02000010">
    <property type="protein sequence ID" value="KAF9783132.1"/>
    <property type="molecule type" value="Genomic_DNA"/>
</dbReference>
<sequence length="173" mass="19376">MEKTQIFDGQVTAGHPINSGPSSRTYKRIRFTDVVIGDVYVYVSIPSSQKRGRLLRISSTAAEPRDVHVMSLVTHNGPLPSRSAIEDAKETVAEGRTSQDILRGYFPSAPSYEVRSHWLFASSSCSSCLRTLRALVDETFRETMFVCLCGSPKFSKRVGFLELLQRLMSQRRA</sequence>
<name>A0A9P6HAV0_9AGAM</name>
<organism evidence="1 2">
    <name type="scientific">Thelephora terrestris</name>
    <dbReference type="NCBI Taxonomy" id="56493"/>
    <lineage>
        <taxon>Eukaryota</taxon>
        <taxon>Fungi</taxon>
        <taxon>Dikarya</taxon>
        <taxon>Basidiomycota</taxon>
        <taxon>Agaricomycotina</taxon>
        <taxon>Agaricomycetes</taxon>
        <taxon>Thelephorales</taxon>
        <taxon>Thelephoraceae</taxon>
        <taxon>Thelephora</taxon>
    </lineage>
</organism>
<gene>
    <name evidence="1" type="ORF">BJ322DRAFT_137345</name>
</gene>